<dbReference type="InterPro" id="IPR038390">
    <property type="entry name" value="Metal_Tscrpt_repr_sf"/>
</dbReference>
<keyword evidence="2" id="KW-1185">Reference proteome</keyword>
<evidence type="ECO:0008006" key="3">
    <source>
        <dbReference type="Google" id="ProtNLM"/>
    </source>
</evidence>
<organism evidence="1 2">
    <name type="scientific">Clostridium aceticum</name>
    <dbReference type="NCBI Taxonomy" id="84022"/>
    <lineage>
        <taxon>Bacteria</taxon>
        <taxon>Bacillati</taxon>
        <taxon>Bacillota</taxon>
        <taxon>Clostridia</taxon>
        <taxon>Eubacteriales</taxon>
        <taxon>Clostridiaceae</taxon>
        <taxon>Clostridium</taxon>
    </lineage>
</organism>
<sequence length="86" mass="9776">MEQQQIRKDILNRLKTIKGHIQGIEKMIDEEKSCEDVLLQIAAVKSSVEKVGSIIIEGHAKDCLLKENITAEEVERILKTVMKFAK</sequence>
<reference evidence="1 2" key="1">
    <citation type="submission" date="2014-10" db="EMBL/GenBank/DDBJ databases">
        <title>Genome sequence of Clostridium aceticum DSM 1496.</title>
        <authorList>
            <person name="Poehlein A."/>
            <person name="Schiel-Bengelsdorf B."/>
            <person name="Gottschalk G."/>
            <person name="Duerre P."/>
            <person name="Daniel R."/>
        </authorList>
    </citation>
    <scope>NUCLEOTIDE SEQUENCE [LARGE SCALE GENOMIC DNA]</scope>
    <source>
        <strain evidence="1 2">DSM 1496</strain>
    </source>
</reference>
<dbReference type="KEGG" id="cace:CACET_c05980"/>
<dbReference type="RefSeq" id="WP_201774893.1">
    <property type="nucleotide sequence ID" value="NZ_JYHU01000002.1"/>
</dbReference>
<dbReference type="InterPro" id="IPR003735">
    <property type="entry name" value="Metal_Tscrpt_repr"/>
</dbReference>
<dbReference type="Proteomes" id="UP000035704">
    <property type="component" value="Chromosome"/>
</dbReference>
<evidence type="ECO:0000313" key="2">
    <source>
        <dbReference type="Proteomes" id="UP000035704"/>
    </source>
</evidence>
<evidence type="ECO:0000313" key="1">
    <source>
        <dbReference type="EMBL" id="AKL94108.1"/>
    </source>
</evidence>
<dbReference type="PATRIC" id="fig|84022.6.peg.607"/>
<dbReference type="EMBL" id="CP009687">
    <property type="protein sequence ID" value="AKL94108.1"/>
    <property type="molecule type" value="Genomic_DNA"/>
</dbReference>
<dbReference type="CDD" id="cd10148">
    <property type="entry name" value="CsoR-like_DUF156"/>
    <property type="match status" value="1"/>
</dbReference>
<dbReference type="Pfam" id="PF02583">
    <property type="entry name" value="Trns_repr_metal"/>
    <property type="match status" value="1"/>
</dbReference>
<name>A0A0G3W6Y9_9CLOT</name>
<dbReference type="GO" id="GO:0003677">
    <property type="term" value="F:DNA binding"/>
    <property type="evidence" value="ECO:0007669"/>
    <property type="project" value="InterPro"/>
</dbReference>
<proteinExistence type="predicted"/>
<dbReference type="STRING" id="84022.CACET_c05980"/>
<dbReference type="PANTHER" id="PTHR33677">
    <property type="entry name" value="TRANSCRIPTIONAL REPRESSOR FRMR-RELATED"/>
    <property type="match status" value="1"/>
</dbReference>
<dbReference type="GO" id="GO:0045892">
    <property type="term" value="P:negative regulation of DNA-templated transcription"/>
    <property type="evidence" value="ECO:0007669"/>
    <property type="project" value="UniProtKB-ARBA"/>
</dbReference>
<dbReference type="GO" id="GO:0046872">
    <property type="term" value="F:metal ion binding"/>
    <property type="evidence" value="ECO:0007669"/>
    <property type="project" value="InterPro"/>
</dbReference>
<gene>
    <name evidence="1" type="ORF">CACET_c05980</name>
</gene>
<protein>
    <recommendedName>
        <fullName evidence="3">Copper-sensing transcriptional repressor CsoR</fullName>
    </recommendedName>
</protein>
<dbReference type="AlphaFoldDB" id="A0A0G3W6Y9"/>
<accession>A0A0G3W6Y9</accession>
<dbReference type="Gene3D" id="1.20.58.1000">
    <property type="entry name" value="Metal-sensitive repressor, helix protomer"/>
    <property type="match status" value="1"/>
</dbReference>